<dbReference type="GeneID" id="95520670"/>
<dbReference type="RefSeq" id="WP_114245336.1">
    <property type="nucleotide sequence ID" value="NZ_CP027306.1"/>
</dbReference>
<reference evidence="1 2" key="1">
    <citation type="journal article" date="2018" name="Front. Microbiol.">
        <title>Genome Sequencing of Streptomyces atratus SCSIOZH16 and Activation Production of Nocardamine via Metabolic Engineering.</title>
        <authorList>
            <person name="Li Y."/>
            <person name="Zhang C."/>
            <person name="Liu C."/>
            <person name="Ju J."/>
            <person name="Ma J."/>
        </authorList>
    </citation>
    <scope>NUCLEOTIDE SEQUENCE [LARGE SCALE GENOMIC DNA]</scope>
    <source>
        <strain evidence="1 2">SCSIO_ZH16</strain>
    </source>
</reference>
<organism evidence="1 2">
    <name type="scientific">Streptomyces atratus</name>
    <dbReference type="NCBI Taxonomy" id="1893"/>
    <lineage>
        <taxon>Bacteria</taxon>
        <taxon>Bacillati</taxon>
        <taxon>Actinomycetota</taxon>
        <taxon>Actinomycetes</taxon>
        <taxon>Kitasatosporales</taxon>
        <taxon>Streptomycetaceae</taxon>
        <taxon>Streptomyces</taxon>
    </lineage>
</organism>
<protein>
    <submittedName>
        <fullName evidence="1">Uncharacterized protein</fullName>
    </submittedName>
</protein>
<proteinExistence type="predicted"/>
<name>A0A2Z5JEL5_STRAR</name>
<evidence type="ECO:0000313" key="1">
    <source>
        <dbReference type="EMBL" id="AXE78772.1"/>
    </source>
</evidence>
<dbReference type="EMBL" id="CP027306">
    <property type="protein sequence ID" value="AXE78772.1"/>
    <property type="molecule type" value="Genomic_DNA"/>
</dbReference>
<gene>
    <name evidence="1" type="ORF">C5746_19675</name>
</gene>
<evidence type="ECO:0000313" key="2">
    <source>
        <dbReference type="Proteomes" id="UP000252698"/>
    </source>
</evidence>
<dbReference type="Proteomes" id="UP000252698">
    <property type="component" value="Chromosome"/>
</dbReference>
<sequence>MSMVGLFWITGTAAHIGAPPNEPGPGVLLTEEGLTGLGADQSGRWTWEGIQRVTVAGAPVRSSVRRAAGLLLDTVITAAFGGVDDGPVMFVRIETPTEEVELTAYAPTACYGPAECRLSQGLLDAYVNGRATPAALLDWGRTRQGGTPKCAEREELLAAWGGTPRRPEH</sequence>
<dbReference type="AlphaFoldDB" id="A0A2Z5JEL5"/>
<dbReference type="KEGG" id="sata:C5746_19675"/>
<accession>A0A2Z5JEL5</accession>